<organism evidence="1 2">
    <name type="scientific">Pseudosulfitobacter koreensis</name>
    <dbReference type="NCBI Taxonomy" id="2968472"/>
    <lineage>
        <taxon>Bacteria</taxon>
        <taxon>Pseudomonadati</taxon>
        <taxon>Pseudomonadota</taxon>
        <taxon>Alphaproteobacteria</taxon>
        <taxon>Rhodobacterales</taxon>
        <taxon>Roseobacteraceae</taxon>
        <taxon>Pseudosulfitobacter</taxon>
    </lineage>
</organism>
<reference evidence="1" key="1">
    <citation type="submission" date="2022-07" db="EMBL/GenBank/DDBJ databases">
        <title>Pseudosulfitobacter sp. strain AP-MA-4, whole genome sequence.</title>
        <authorList>
            <person name="Jiang Y."/>
        </authorList>
    </citation>
    <scope>NUCLEOTIDE SEQUENCE</scope>
    <source>
        <strain evidence="1">AP-MA-4</strain>
    </source>
</reference>
<keyword evidence="2" id="KW-1185">Reference proteome</keyword>
<evidence type="ECO:0008006" key="3">
    <source>
        <dbReference type="Google" id="ProtNLM"/>
    </source>
</evidence>
<proteinExistence type="predicted"/>
<dbReference type="PROSITE" id="PS51257">
    <property type="entry name" value="PROKAR_LIPOPROTEIN"/>
    <property type="match status" value="1"/>
</dbReference>
<dbReference type="EMBL" id="JANKJG010000002">
    <property type="protein sequence ID" value="MCR8825600.1"/>
    <property type="molecule type" value="Genomic_DNA"/>
</dbReference>
<name>A0ABT1YXJ0_9RHOB</name>
<sequence>MRFTILATLAATLLASCGTPPEPGSYDRSLNVKTAGAAVVSGFAKLCGGKRIPEYRESFITTMKAQRPVSAEAEAKIRSQFAAADAQIAARFDAASRKKQCTDYPLDQAAIDRGVAGDFTGQI</sequence>
<gene>
    <name evidence="1" type="ORF">NTA49_03545</name>
</gene>
<dbReference type="RefSeq" id="WP_258293278.1">
    <property type="nucleotide sequence ID" value="NZ_JANKJG010000002.1"/>
</dbReference>
<evidence type="ECO:0000313" key="2">
    <source>
        <dbReference type="Proteomes" id="UP001165396"/>
    </source>
</evidence>
<dbReference type="Proteomes" id="UP001165396">
    <property type="component" value="Unassembled WGS sequence"/>
</dbReference>
<comment type="caution">
    <text evidence="1">The sequence shown here is derived from an EMBL/GenBank/DDBJ whole genome shotgun (WGS) entry which is preliminary data.</text>
</comment>
<protein>
    <recommendedName>
        <fullName evidence="3">Lipoprotein</fullName>
    </recommendedName>
</protein>
<evidence type="ECO:0000313" key="1">
    <source>
        <dbReference type="EMBL" id="MCR8825600.1"/>
    </source>
</evidence>
<accession>A0ABT1YXJ0</accession>